<sequence length="46" mass="4976">MVEAAASIRPISIDPESPMKILARWKLCGRKPRQAPARTTEITAGG</sequence>
<evidence type="ECO:0000313" key="2">
    <source>
        <dbReference type="EMBL" id="COX15992.1"/>
    </source>
</evidence>
<proteinExistence type="predicted"/>
<dbReference type="Proteomes" id="UP000046680">
    <property type="component" value="Unassembled WGS sequence"/>
</dbReference>
<reference evidence="3 4" key="1">
    <citation type="submission" date="2015-03" db="EMBL/GenBank/DDBJ databases">
        <authorList>
            <consortium name="Pathogen Informatics"/>
        </authorList>
    </citation>
    <scope>NUCLEOTIDE SEQUENCE [LARGE SCALE GENOMIC DNA]</scope>
    <source>
        <strain evidence="1 3">C09601061</strain>
        <strain evidence="2 4">P00601463</strain>
    </source>
</reference>
<dbReference type="EMBL" id="CHKL01000674">
    <property type="protein sequence ID" value="COX15992.1"/>
    <property type="molecule type" value="Genomic_DNA"/>
</dbReference>
<evidence type="ECO:0000313" key="4">
    <source>
        <dbReference type="Proteomes" id="UP000048600"/>
    </source>
</evidence>
<organism evidence="1 3">
    <name type="scientific">Mycobacterium tuberculosis</name>
    <dbReference type="NCBI Taxonomy" id="1773"/>
    <lineage>
        <taxon>Bacteria</taxon>
        <taxon>Bacillati</taxon>
        <taxon>Actinomycetota</taxon>
        <taxon>Actinomycetes</taxon>
        <taxon>Mycobacteriales</taxon>
        <taxon>Mycobacteriaceae</taxon>
        <taxon>Mycobacterium</taxon>
        <taxon>Mycobacterium tuberculosis complex</taxon>
    </lineage>
</organism>
<gene>
    <name evidence="1" type="ORF">ERS007657_02966</name>
    <name evidence="2" type="ORF">ERS007741_03911</name>
</gene>
<dbReference type="AlphaFoldDB" id="A0A654U3B0"/>
<dbReference type="EMBL" id="CGCX01001287">
    <property type="protein sequence ID" value="CFR92116.1"/>
    <property type="molecule type" value="Genomic_DNA"/>
</dbReference>
<dbReference type="Proteomes" id="UP000048600">
    <property type="component" value="Unassembled WGS sequence"/>
</dbReference>
<protein>
    <submittedName>
        <fullName evidence="1">Uncharacterized protein</fullName>
    </submittedName>
</protein>
<evidence type="ECO:0000313" key="3">
    <source>
        <dbReference type="Proteomes" id="UP000046680"/>
    </source>
</evidence>
<name>A0A654U3B0_MYCTX</name>
<evidence type="ECO:0000313" key="1">
    <source>
        <dbReference type="EMBL" id="CFR92116.1"/>
    </source>
</evidence>
<accession>A0A654U3B0</accession>